<dbReference type="Proteomes" id="UP000079169">
    <property type="component" value="Unplaced"/>
</dbReference>
<dbReference type="STRING" id="121845.A0A1S3DSD3"/>
<dbReference type="RefSeq" id="XP_008487069.2">
    <property type="nucleotide sequence ID" value="XM_008488847.2"/>
</dbReference>
<reference evidence="2" key="1">
    <citation type="submission" date="2025-08" db="UniProtKB">
        <authorList>
            <consortium name="RefSeq"/>
        </authorList>
    </citation>
    <scope>IDENTIFICATION</scope>
</reference>
<dbReference type="AlphaFoldDB" id="A0A1S3DSD3"/>
<evidence type="ECO:0000313" key="2">
    <source>
        <dbReference type="RefSeq" id="XP_008487069.2"/>
    </source>
</evidence>
<dbReference type="GeneID" id="103523830"/>
<gene>
    <name evidence="2" type="primary">LOC103523830</name>
</gene>
<organism evidence="1 2">
    <name type="scientific">Diaphorina citri</name>
    <name type="common">Asian citrus psyllid</name>
    <dbReference type="NCBI Taxonomy" id="121845"/>
    <lineage>
        <taxon>Eukaryota</taxon>
        <taxon>Metazoa</taxon>
        <taxon>Ecdysozoa</taxon>
        <taxon>Arthropoda</taxon>
        <taxon>Hexapoda</taxon>
        <taxon>Insecta</taxon>
        <taxon>Pterygota</taxon>
        <taxon>Neoptera</taxon>
        <taxon>Paraneoptera</taxon>
        <taxon>Hemiptera</taxon>
        <taxon>Sternorrhyncha</taxon>
        <taxon>Psylloidea</taxon>
        <taxon>Psyllidae</taxon>
        <taxon>Diaphorininae</taxon>
        <taxon>Diaphorina</taxon>
    </lineage>
</organism>
<keyword evidence="1" id="KW-1185">Reference proteome</keyword>
<dbReference type="PaxDb" id="121845-A0A1S3DSD3"/>
<name>A0A1S3DSD3_DIACI</name>
<dbReference type="KEGG" id="dci:103523830"/>
<dbReference type="GO" id="GO:0016787">
    <property type="term" value="F:hydrolase activity"/>
    <property type="evidence" value="ECO:0007669"/>
    <property type="project" value="UniProtKB-KW"/>
</dbReference>
<proteinExistence type="predicted"/>
<sequence length="80" mass="8742">MEFGVTNGLIRDLINDYLFPTSKLMLKLEKTGEISFNEIAPAVCQSPESISAGFSLLIGLCTGSVPNLKLLVYPEYGFIL</sequence>
<keyword evidence="2" id="KW-0378">Hydrolase</keyword>
<accession>A0A1S3DSD3</accession>
<protein>
    <submittedName>
        <fullName evidence="2">Probable ubiquitin carboxyl-terminal hydrolase FAF-Y</fullName>
    </submittedName>
</protein>
<evidence type="ECO:0000313" key="1">
    <source>
        <dbReference type="Proteomes" id="UP000079169"/>
    </source>
</evidence>